<evidence type="ECO:0000313" key="1">
    <source>
        <dbReference type="EMBL" id="RMR97986.1"/>
    </source>
</evidence>
<dbReference type="EMBL" id="RBSH01000231">
    <property type="protein sequence ID" value="RMR97986.1"/>
    <property type="molecule type" value="Genomic_DNA"/>
</dbReference>
<protein>
    <submittedName>
        <fullName evidence="1">Uncharacterized protein</fullName>
    </submittedName>
</protein>
<dbReference type="Proteomes" id="UP000272613">
    <property type="component" value="Unassembled WGS sequence"/>
</dbReference>
<sequence>MSLYDEFHRDDSGTLRWLGFRDLLPQLTKSLSCRSVENGQPACLDLQSVFFSRLISRFREQGLNVHGFGEAKNQSPCVAGCDNFVYEGAFGLRRPSGRDGEGTAFIFDTAVMTVDFIC</sequence>
<proteinExistence type="predicted"/>
<name>A0AB37QLS4_9PSED</name>
<dbReference type="AlphaFoldDB" id="A0AB37QLS4"/>
<accession>A0AB37QLS4</accession>
<gene>
    <name evidence="1" type="ORF">ALP74_101963</name>
</gene>
<dbReference type="RefSeq" id="WP_011104237.1">
    <property type="nucleotide sequence ID" value="NZ_RBSH01000231.1"/>
</dbReference>
<reference evidence="1 2" key="1">
    <citation type="submission" date="2018-08" db="EMBL/GenBank/DDBJ databases">
        <title>Recombination of ecologically and evolutionarily significant loci maintains genetic cohesion in the Pseudomonas syringae species complex.</title>
        <authorList>
            <person name="Dillon M."/>
            <person name="Thakur S."/>
            <person name="Almeida R.N.D."/>
            <person name="Weir B.S."/>
            <person name="Guttman D.S."/>
        </authorList>
    </citation>
    <scope>NUCLEOTIDE SEQUENCE [LARGE SCALE GENOMIC DNA]</scope>
    <source>
        <strain evidence="1 2">ICMP 5019</strain>
    </source>
</reference>
<comment type="caution">
    <text evidence="1">The sequence shown here is derived from an EMBL/GenBank/DDBJ whole genome shotgun (WGS) entry which is preliminary data.</text>
</comment>
<dbReference type="GeneID" id="1184512"/>
<organism evidence="1 2">
    <name type="scientific">Pseudomonas coronafaciens pv. garcae</name>
    <dbReference type="NCBI Taxonomy" id="251653"/>
    <lineage>
        <taxon>Bacteria</taxon>
        <taxon>Pseudomonadati</taxon>
        <taxon>Pseudomonadota</taxon>
        <taxon>Gammaproteobacteria</taxon>
        <taxon>Pseudomonadales</taxon>
        <taxon>Pseudomonadaceae</taxon>
        <taxon>Pseudomonas</taxon>
        <taxon>Pseudomonas coronafaciens</taxon>
    </lineage>
</organism>
<evidence type="ECO:0000313" key="2">
    <source>
        <dbReference type="Proteomes" id="UP000272613"/>
    </source>
</evidence>